<dbReference type="SMART" id="SM01039">
    <property type="entry name" value="BRICHOS"/>
    <property type="match status" value="1"/>
</dbReference>
<sequence>LIIFCCFDFVNTQIEEFALRFTEEGTTVREEVDIDVESKTEVIRVPAHNNKGPMDVMNDFNAGLTARRLPLAKVCYVSKLDATLPTPRKLKLDMELARKQPMTNEKIIKETAISVLGFADRLSLPQKILDFCGSLPIYDVEDVSVEAM</sequence>
<feature type="non-terminal residue" evidence="3">
    <location>
        <position position="148"/>
    </location>
</feature>
<evidence type="ECO:0000313" key="4">
    <source>
        <dbReference type="Proteomes" id="UP001159427"/>
    </source>
</evidence>
<dbReference type="PROSITE" id="PS50869">
    <property type="entry name" value="BRICHOS"/>
    <property type="match status" value="1"/>
</dbReference>
<feature type="domain" description="BRICHOS" evidence="2">
    <location>
        <begin position="48"/>
        <end position="140"/>
    </location>
</feature>
<reference evidence="3 4" key="1">
    <citation type="submission" date="2022-05" db="EMBL/GenBank/DDBJ databases">
        <authorList>
            <consortium name="Genoscope - CEA"/>
            <person name="William W."/>
        </authorList>
    </citation>
    <scope>NUCLEOTIDE SEQUENCE [LARGE SCALE GENOMIC DNA]</scope>
</reference>
<dbReference type="Proteomes" id="UP001159427">
    <property type="component" value="Unassembled WGS sequence"/>
</dbReference>
<evidence type="ECO:0000313" key="3">
    <source>
        <dbReference type="EMBL" id="CAH3020028.1"/>
    </source>
</evidence>
<dbReference type="InterPro" id="IPR051772">
    <property type="entry name" value="Gastrokine"/>
</dbReference>
<keyword evidence="1" id="KW-1015">Disulfide bond</keyword>
<organism evidence="3 4">
    <name type="scientific">Porites evermanni</name>
    <dbReference type="NCBI Taxonomy" id="104178"/>
    <lineage>
        <taxon>Eukaryota</taxon>
        <taxon>Metazoa</taxon>
        <taxon>Cnidaria</taxon>
        <taxon>Anthozoa</taxon>
        <taxon>Hexacorallia</taxon>
        <taxon>Scleractinia</taxon>
        <taxon>Fungiina</taxon>
        <taxon>Poritidae</taxon>
        <taxon>Porites</taxon>
    </lineage>
</organism>
<dbReference type="Pfam" id="PF04089">
    <property type="entry name" value="BRICHOS"/>
    <property type="match status" value="1"/>
</dbReference>
<comment type="caution">
    <text evidence="3">The sequence shown here is derived from an EMBL/GenBank/DDBJ whole genome shotgun (WGS) entry which is preliminary data.</text>
</comment>
<evidence type="ECO:0000259" key="2">
    <source>
        <dbReference type="PROSITE" id="PS50869"/>
    </source>
</evidence>
<accession>A0ABN8LRX2</accession>
<gene>
    <name evidence="3" type="ORF">PEVE_00005332</name>
</gene>
<evidence type="ECO:0000256" key="1">
    <source>
        <dbReference type="ARBA" id="ARBA00023157"/>
    </source>
</evidence>
<name>A0ABN8LRX2_9CNID</name>
<protein>
    <recommendedName>
        <fullName evidence="2">BRICHOS domain-containing protein</fullName>
    </recommendedName>
</protein>
<dbReference type="PANTHER" id="PTHR16483">
    <property type="entry name" value="GASTROKINE 1"/>
    <property type="match status" value="1"/>
</dbReference>
<dbReference type="InterPro" id="IPR007084">
    <property type="entry name" value="BRICHOS_dom"/>
</dbReference>
<dbReference type="EMBL" id="CALNXI010000134">
    <property type="protein sequence ID" value="CAH3020028.1"/>
    <property type="molecule type" value="Genomic_DNA"/>
</dbReference>
<dbReference type="Gene3D" id="3.30.390.150">
    <property type="match status" value="1"/>
</dbReference>
<proteinExistence type="predicted"/>
<keyword evidence="4" id="KW-1185">Reference proteome</keyword>
<feature type="non-terminal residue" evidence="3">
    <location>
        <position position="1"/>
    </location>
</feature>